<dbReference type="InterPro" id="IPR006652">
    <property type="entry name" value="Kelch_1"/>
</dbReference>
<gene>
    <name evidence="3" type="ORF">PXEA_LOCUS8333</name>
</gene>
<evidence type="ECO:0000313" key="3">
    <source>
        <dbReference type="EMBL" id="VEL14893.1"/>
    </source>
</evidence>
<dbReference type="AlphaFoldDB" id="A0A448WLM2"/>
<dbReference type="SMART" id="SM00612">
    <property type="entry name" value="Kelch"/>
    <property type="match status" value="2"/>
</dbReference>
<dbReference type="SUPFAM" id="SSF117281">
    <property type="entry name" value="Kelch motif"/>
    <property type="match status" value="1"/>
</dbReference>
<keyword evidence="4" id="KW-1185">Reference proteome</keyword>
<dbReference type="Gene3D" id="1.25.40.420">
    <property type="match status" value="1"/>
</dbReference>
<organism evidence="3 4">
    <name type="scientific">Protopolystoma xenopodis</name>
    <dbReference type="NCBI Taxonomy" id="117903"/>
    <lineage>
        <taxon>Eukaryota</taxon>
        <taxon>Metazoa</taxon>
        <taxon>Spiralia</taxon>
        <taxon>Lophotrochozoa</taxon>
        <taxon>Platyhelminthes</taxon>
        <taxon>Monogenea</taxon>
        <taxon>Polyopisthocotylea</taxon>
        <taxon>Polystomatidea</taxon>
        <taxon>Polystomatidae</taxon>
        <taxon>Protopolystoma</taxon>
    </lineage>
</organism>
<feature type="domain" description="BACK" evidence="2">
    <location>
        <begin position="2"/>
        <end position="41"/>
    </location>
</feature>
<dbReference type="Proteomes" id="UP000784294">
    <property type="component" value="Unassembled WGS sequence"/>
</dbReference>
<evidence type="ECO:0000313" key="4">
    <source>
        <dbReference type="Proteomes" id="UP000784294"/>
    </source>
</evidence>
<dbReference type="Gene3D" id="2.120.10.80">
    <property type="entry name" value="Kelch-type beta propeller"/>
    <property type="match status" value="1"/>
</dbReference>
<dbReference type="InterPro" id="IPR015915">
    <property type="entry name" value="Kelch-typ_b-propeller"/>
</dbReference>
<keyword evidence="1" id="KW-0880">Kelch repeat</keyword>
<dbReference type="PANTHER" id="PTHR45632:SF26">
    <property type="entry name" value="BTB DOMAIN-CONTAINING PROTEIN"/>
    <property type="match status" value="1"/>
</dbReference>
<name>A0A448WLM2_9PLAT</name>
<dbReference type="Pfam" id="PF01344">
    <property type="entry name" value="Kelch_1"/>
    <property type="match status" value="2"/>
</dbReference>
<dbReference type="PANTHER" id="PTHR45632">
    <property type="entry name" value="LD33804P"/>
    <property type="match status" value="1"/>
</dbReference>
<comment type="caution">
    <text evidence="3">The sequence shown here is derived from an EMBL/GenBank/DDBJ whole genome shotgun (WGS) entry which is preliminary data.</text>
</comment>
<proteinExistence type="predicted"/>
<evidence type="ECO:0000259" key="2">
    <source>
        <dbReference type="Pfam" id="PF07707"/>
    </source>
</evidence>
<evidence type="ECO:0000256" key="1">
    <source>
        <dbReference type="ARBA" id="ARBA00022441"/>
    </source>
</evidence>
<protein>
    <recommendedName>
        <fullName evidence="2">BACK domain-containing protein</fullName>
    </recommendedName>
</protein>
<reference evidence="3" key="1">
    <citation type="submission" date="2018-11" db="EMBL/GenBank/DDBJ databases">
        <authorList>
            <consortium name="Pathogen Informatics"/>
        </authorList>
    </citation>
    <scope>NUCLEOTIDE SEQUENCE</scope>
</reference>
<dbReference type="EMBL" id="CAAALY010022670">
    <property type="protein sequence ID" value="VEL14893.1"/>
    <property type="molecule type" value="Genomic_DNA"/>
</dbReference>
<accession>A0A448WLM2</accession>
<dbReference type="Pfam" id="PF07707">
    <property type="entry name" value="BACK"/>
    <property type="match status" value="1"/>
</dbReference>
<dbReference type="InterPro" id="IPR011705">
    <property type="entry name" value="BACK"/>
</dbReference>
<sequence>MIDNEETVYRAVIRWVYNDVNERASKLAALLRRIRLSVMSVLIRNSLECRDLVDDAKRFYLRPDLRHEMRDARYHQRDGGEEYLVVIGGFGAGQSPSDSVEMFNPRTCDWNTLPVGLLFNNLPISYRYVAACSLGTCVYVIGGFDGSERLNTVGVLDIAQRDDGWRWLASMHYKRGLSAACTHRGQ</sequence>
<dbReference type="OrthoDB" id="45365at2759"/>